<dbReference type="PROSITE" id="PS50030">
    <property type="entry name" value="UBA"/>
    <property type="match status" value="2"/>
</dbReference>
<keyword evidence="4" id="KW-1185">Reference proteome</keyword>
<gene>
    <name evidence="3" type="ORF">KUTeg_017494</name>
</gene>
<proteinExistence type="predicted"/>
<feature type="compositionally biased region" description="Basic and acidic residues" evidence="1">
    <location>
        <begin position="65"/>
        <end position="74"/>
    </location>
</feature>
<organism evidence="3 4">
    <name type="scientific">Tegillarca granosa</name>
    <name type="common">Malaysian cockle</name>
    <name type="synonym">Anadara granosa</name>
    <dbReference type="NCBI Taxonomy" id="220873"/>
    <lineage>
        <taxon>Eukaryota</taxon>
        <taxon>Metazoa</taxon>
        <taxon>Spiralia</taxon>
        <taxon>Lophotrochozoa</taxon>
        <taxon>Mollusca</taxon>
        <taxon>Bivalvia</taxon>
        <taxon>Autobranchia</taxon>
        <taxon>Pteriomorphia</taxon>
        <taxon>Arcoida</taxon>
        <taxon>Arcoidea</taxon>
        <taxon>Arcidae</taxon>
        <taxon>Tegillarca</taxon>
    </lineage>
</organism>
<dbReference type="Proteomes" id="UP001217089">
    <property type="component" value="Unassembled WGS sequence"/>
</dbReference>
<dbReference type="CDD" id="cd14316">
    <property type="entry name" value="UBA2_UBAP1_like"/>
    <property type="match status" value="1"/>
</dbReference>
<feature type="domain" description="UBA" evidence="2">
    <location>
        <begin position="332"/>
        <end position="372"/>
    </location>
</feature>
<evidence type="ECO:0000259" key="2">
    <source>
        <dbReference type="PROSITE" id="PS50030"/>
    </source>
</evidence>
<feature type="domain" description="UBA" evidence="2">
    <location>
        <begin position="392"/>
        <end position="438"/>
    </location>
</feature>
<accession>A0ABQ9EJ47</accession>
<dbReference type="InterPro" id="IPR042575">
    <property type="entry name" value="UBAP1_C"/>
</dbReference>
<dbReference type="EMBL" id="JARBDR010000903">
    <property type="protein sequence ID" value="KAJ8303911.1"/>
    <property type="molecule type" value="Genomic_DNA"/>
</dbReference>
<dbReference type="SUPFAM" id="SSF46934">
    <property type="entry name" value="UBA-like"/>
    <property type="match status" value="2"/>
</dbReference>
<comment type="caution">
    <text evidence="3">The sequence shown here is derived from an EMBL/GenBank/DDBJ whole genome shotgun (WGS) entry which is preliminary data.</text>
</comment>
<protein>
    <recommendedName>
        <fullName evidence="2">UBA domain-containing protein</fullName>
    </recommendedName>
</protein>
<name>A0ABQ9EJ47_TEGGR</name>
<evidence type="ECO:0000256" key="1">
    <source>
        <dbReference type="SAM" id="MobiDB-lite"/>
    </source>
</evidence>
<sequence length="438" mass="49584">MIRLRKSWTSITKQVDDDTLFILILLSSDLNLPSVTRATNLEYDFEVEKGVLQWAEEREKQIQAQRRAEEERLANRRTRSSSSDDSDEDPWLESGQINTTVNRTVTKTQTTTTNSLPEPLKAGLSNTLLTPIQISPAQNNDIQQRTDNSVDVSLFEKEEDPFDRFERATLNDLEELKSVFATTETLSSVVRRNNEVTYENTNISVKAKDENEHIPNGIVTKVDDSHIYENVELVHKPLKQTQQVDQPPQIDLKDVFDPLNLKTNSEPAPDYENVNVQQNGVEIPKDIISSWNRYSPLPPTPSAFSPLSPGSSSSSGDLTSPSEIDPYTLLSKEAQKSVDGLVDMGFSRPRAARAMQKLGQDKEVIEHLCLVNKLSEEGYDPYQSELALLLFENDSQKARTYLDLSKQFQELGFSRDRIKEALISNDMDRDKALDFLTT</sequence>
<feature type="region of interest" description="Disordered" evidence="1">
    <location>
        <begin position="302"/>
        <end position="323"/>
    </location>
</feature>
<feature type="region of interest" description="Disordered" evidence="1">
    <location>
        <begin position="65"/>
        <end position="97"/>
    </location>
</feature>
<evidence type="ECO:0000313" key="3">
    <source>
        <dbReference type="EMBL" id="KAJ8303911.1"/>
    </source>
</evidence>
<dbReference type="Gene3D" id="1.20.120.1920">
    <property type="entry name" value="UBAP1 SOUBA domain"/>
    <property type="match status" value="1"/>
</dbReference>
<reference evidence="3 4" key="1">
    <citation type="submission" date="2022-12" db="EMBL/GenBank/DDBJ databases">
        <title>Chromosome-level genome of Tegillarca granosa.</title>
        <authorList>
            <person name="Kim J."/>
        </authorList>
    </citation>
    <scope>NUCLEOTIDE SEQUENCE [LARGE SCALE GENOMIC DNA]</scope>
    <source>
        <strain evidence="3">Teg-2019</strain>
        <tissue evidence="3">Adductor muscle</tissue>
    </source>
</reference>
<feature type="compositionally biased region" description="Low complexity" evidence="1">
    <location>
        <begin position="302"/>
        <end position="322"/>
    </location>
</feature>
<evidence type="ECO:0000313" key="4">
    <source>
        <dbReference type="Proteomes" id="UP001217089"/>
    </source>
</evidence>
<dbReference type="InterPro" id="IPR038870">
    <property type="entry name" value="UBAP1"/>
</dbReference>
<dbReference type="PANTHER" id="PTHR15960:SF5">
    <property type="entry name" value="LD44032P"/>
    <property type="match status" value="1"/>
</dbReference>
<dbReference type="InterPro" id="IPR015940">
    <property type="entry name" value="UBA"/>
</dbReference>
<dbReference type="PANTHER" id="PTHR15960">
    <property type="entry name" value="LD44032P"/>
    <property type="match status" value="1"/>
</dbReference>
<dbReference type="InterPro" id="IPR009060">
    <property type="entry name" value="UBA-like_sf"/>
</dbReference>